<evidence type="ECO:0000256" key="3">
    <source>
        <dbReference type="ARBA" id="ARBA00022676"/>
    </source>
</evidence>
<keyword evidence="3 10" id="KW-0328">Glycosyltransferase</keyword>
<keyword evidence="4 10" id="KW-0808">Transferase</keyword>
<dbReference type="InterPro" id="IPR006009">
    <property type="entry name" value="GlcNAc_MurG"/>
</dbReference>
<organism evidence="13 14">
    <name type="scientific">Methylophilus glucosoxydans</name>
    <dbReference type="NCBI Taxonomy" id="752553"/>
    <lineage>
        <taxon>Bacteria</taxon>
        <taxon>Pseudomonadati</taxon>
        <taxon>Pseudomonadota</taxon>
        <taxon>Betaproteobacteria</taxon>
        <taxon>Nitrosomonadales</taxon>
        <taxon>Methylophilaceae</taxon>
        <taxon>Methylophilus</taxon>
    </lineage>
</organism>
<dbReference type="InterPro" id="IPR004276">
    <property type="entry name" value="GlycoTrans_28_N"/>
</dbReference>
<dbReference type="Proteomes" id="UP001597106">
    <property type="component" value="Unassembled WGS sequence"/>
</dbReference>
<name>A0ABW3GEN2_9PROT</name>
<sequence length="364" mass="38393">MTRAYTLLVMAGGTGGHVYPAMAVADALHAQGWQIVWLATEGGMENRLIADKPYAKAMMTMQGVRGKGVMGWLTLPVKLLRAFAQARRAIAEHQPDVVLGMGGFAAFPGGVMAKLAGVPLVIHEQNSVAGLTNKVLAKLANRVLTGFPNALGAKGEMVGNPVREGITTLPTPERRFAEHHGVLRVLVVGGSLGAVALNTLLPQAFAQLQPNARPQIIHQSGEKQIEALKKAYAEAGVAADCRAFIHDMAEVYAWADLVICRAGALTVAELANVGAASILVPFPFAVDDHQTTNAAYLAQAGAAQLIQQRDLDIGSLAALLQTLDRATCLAMAQKARALARPQATRQVAAICQQLAENNGKLKAL</sequence>
<keyword evidence="14" id="KW-1185">Reference proteome</keyword>
<dbReference type="SUPFAM" id="SSF53756">
    <property type="entry name" value="UDP-Glycosyltransferase/glycogen phosphorylase"/>
    <property type="match status" value="1"/>
</dbReference>
<dbReference type="InterPro" id="IPR007235">
    <property type="entry name" value="Glyco_trans_28_C"/>
</dbReference>
<comment type="catalytic activity">
    <reaction evidence="10">
        <text>di-trans,octa-cis-undecaprenyl diphospho-N-acetyl-alpha-D-muramoyl-L-alanyl-D-glutamyl-meso-2,6-diaminopimeloyl-D-alanyl-D-alanine + UDP-N-acetyl-alpha-D-glucosamine = di-trans,octa-cis-undecaprenyl diphospho-[N-acetyl-alpha-D-glucosaminyl-(1-&gt;4)]-N-acetyl-alpha-D-muramoyl-L-alanyl-D-glutamyl-meso-2,6-diaminopimeloyl-D-alanyl-D-alanine + UDP + H(+)</text>
        <dbReference type="Rhea" id="RHEA:31227"/>
        <dbReference type="ChEBI" id="CHEBI:15378"/>
        <dbReference type="ChEBI" id="CHEBI:57705"/>
        <dbReference type="ChEBI" id="CHEBI:58223"/>
        <dbReference type="ChEBI" id="CHEBI:61387"/>
        <dbReference type="ChEBI" id="CHEBI:61388"/>
        <dbReference type="EC" id="2.4.1.227"/>
    </reaction>
</comment>
<keyword evidence="2 10" id="KW-0132">Cell division</keyword>
<dbReference type="NCBIfam" id="TIGR01133">
    <property type="entry name" value="murG"/>
    <property type="match status" value="1"/>
</dbReference>
<evidence type="ECO:0000313" key="13">
    <source>
        <dbReference type="EMBL" id="MFD0928358.1"/>
    </source>
</evidence>
<evidence type="ECO:0000256" key="4">
    <source>
        <dbReference type="ARBA" id="ARBA00022679"/>
    </source>
</evidence>
<feature type="domain" description="Glycosyl transferase family 28 C-terminal" evidence="12">
    <location>
        <begin position="185"/>
        <end position="335"/>
    </location>
</feature>
<dbReference type="EMBL" id="JBHTJW010000001">
    <property type="protein sequence ID" value="MFD0928358.1"/>
    <property type="molecule type" value="Genomic_DNA"/>
</dbReference>
<comment type="subcellular location">
    <subcellularLocation>
        <location evidence="10">Cell membrane</location>
        <topology evidence="10">Peripheral membrane protein</topology>
        <orientation evidence="10">Cytoplasmic side</orientation>
    </subcellularLocation>
</comment>
<accession>A0ABW3GEN2</accession>
<evidence type="ECO:0000256" key="1">
    <source>
        <dbReference type="ARBA" id="ARBA00022475"/>
    </source>
</evidence>
<feature type="domain" description="Glycosyltransferase family 28 N-terminal" evidence="11">
    <location>
        <begin position="8"/>
        <end position="144"/>
    </location>
</feature>
<dbReference type="Pfam" id="PF04101">
    <property type="entry name" value="Glyco_tran_28_C"/>
    <property type="match status" value="1"/>
</dbReference>
<comment type="caution">
    <text evidence="13">The sequence shown here is derived from an EMBL/GenBank/DDBJ whole genome shotgun (WGS) entry which is preliminary data.</text>
</comment>
<evidence type="ECO:0000256" key="6">
    <source>
        <dbReference type="ARBA" id="ARBA00022984"/>
    </source>
</evidence>
<keyword evidence="1 10" id="KW-1003">Cell membrane</keyword>
<comment type="function">
    <text evidence="10">Cell wall formation. Catalyzes the transfer of a GlcNAc subunit on undecaprenyl-pyrophosphoryl-MurNAc-pentapeptide (lipid intermediate I) to form undecaprenyl-pyrophosphoryl-MurNAc-(pentapeptide)GlcNAc (lipid intermediate II).</text>
</comment>
<dbReference type="EC" id="2.4.1.227" evidence="10"/>
<protein>
    <recommendedName>
        <fullName evidence="10">UDP-N-acetylglucosamine--N-acetylmuramyl-(pentapeptide) pyrophosphoryl-undecaprenol N-acetylglucosamine transferase</fullName>
        <ecNumber evidence="10">2.4.1.227</ecNumber>
    </recommendedName>
    <alternativeName>
        <fullName evidence="10">Undecaprenyl-PP-MurNAc-pentapeptide-UDPGlcNAc GlcNAc transferase</fullName>
    </alternativeName>
</protein>
<keyword evidence="5 10" id="KW-0133">Cell shape</keyword>
<dbReference type="CDD" id="cd03785">
    <property type="entry name" value="GT28_MurG"/>
    <property type="match status" value="1"/>
</dbReference>
<dbReference type="Pfam" id="PF03033">
    <property type="entry name" value="Glyco_transf_28"/>
    <property type="match status" value="1"/>
</dbReference>
<keyword evidence="9 10" id="KW-0961">Cell wall biogenesis/degradation</keyword>
<gene>
    <name evidence="10 13" type="primary">murG</name>
    <name evidence="13" type="ORF">ACFQ1T_01070</name>
</gene>
<evidence type="ECO:0000256" key="10">
    <source>
        <dbReference type="HAMAP-Rule" id="MF_00033"/>
    </source>
</evidence>
<comment type="pathway">
    <text evidence="10">Cell wall biogenesis; peptidoglycan biosynthesis.</text>
</comment>
<keyword evidence="6 10" id="KW-0573">Peptidoglycan synthesis</keyword>
<evidence type="ECO:0000259" key="11">
    <source>
        <dbReference type="Pfam" id="PF03033"/>
    </source>
</evidence>
<evidence type="ECO:0000256" key="5">
    <source>
        <dbReference type="ARBA" id="ARBA00022960"/>
    </source>
</evidence>
<feature type="binding site" evidence="10">
    <location>
        <begin position="14"/>
        <end position="16"/>
    </location>
    <ligand>
        <name>UDP-N-acetyl-alpha-D-glucosamine</name>
        <dbReference type="ChEBI" id="CHEBI:57705"/>
    </ligand>
</feature>
<feature type="binding site" evidence="10">
    <location>
        <position position="290"/>
    </location>
    <ligand>
        <name>UDP-N-acetyl-alpha-D-glucosamine</name>
        <dbReference type="ChEBI" id="CHEBI:57705"/>
    </ligand>
</feature>
<dbReference type="PANTHER" id="PTHR21015:SF22">
    <property type="entry name" value="GLYCOSYLTRANSFERASE"/>
    <property type="match status" value="1"/>
</dbReference>
<dbReference type="PANTHER" id="PTHR21015">
    <property type="entry name" value="UDP-N-ACETYLGLUCOSAMINE--N-ACETYLMURAMYL-(PENTAPEPTIDE) PYROPHOSPHORYL-UNDECAPRENOL N-ACETYLGLUCOSAMINE TRANSFERASE 1"/>
    <property type="match status" value="1"/>
</dbReference>
<dbReference type="GO" id="GO:0016757">
    <property type="term" value="F:glycosyltransferase activity"/>
    <property type="evidence" value="ECO:0007669"/>
    <property type="project" value="UniProtKB-KW"/>
</dbReference>
<reference evidence="14" key="1">
    <citation type="journal article" date="2019" name="Int. J. Syst. Evol. Microbiol.">
        <title>The Global Catalogue of Microorganisms (GCM) 10K type strain sequencing project: providing services to taxonomists for standard genome sequencing and annotation.</title>
        <authorList>
            <consortium name="The Broad Institute Genomics Platform"/>
            <consortium name="The Broad Institute Genome Sequencing Center for Infectious Disease"/>
            <person name="Wu L."/>
            <person name="Ma J."/>
        </authorList>
    </citation>
    <scope>NUCLEOTIDE SEQUENCE [LARGE SCALE GENOMIC DNA]</scope>
    <source>
        <strain evidence="14">CCUG 59685</strain>
    </source>
</reference>
<evidence type="ECO:0000259" key="12">
    <source>
        <dbReference type="Pfam" id="PF04101"/>
    </source>
</evidence>
<keyword evidence="8 10" id="KW-0131">Cell cycle</keyword>
<feature type="binding site" evidence="10">
    <location>
        <position position="163"/>
    </location>
    <ligand>
        <name>UDP-N-acetyl-alpha-D-glucosamine</name>
        <dbReference type="ChEBI" id="CHEBI:57705"/>
    </ligand>
</feature>
<evidence type="ECO:0000256" key="7">
    <source>
        <dbReference type="ARBA" id="ARBA00023136"/>
    </source>
</evidence>
<proteinExistence type="inferred from homology"/>
<evidence type="ECO:0000256" key="8">
    <source>
        <dbReference type="ARBA" id="ARBA00023306"/>
    </source>
</evidence>
<feature type="binding site" evidence="10">
    <location>
        <position position="126"/>
    </location>
    <ligand>
        <name>UDP-N-acetyl-alpha-D-glucosamine</name>
        <dbReference type="ChEBI" id="CHEBI:57705"/>
    </ligand>
</feature>
<keyword evidence="7 10" id="KW-0472">Membrane</keyword>
<dbReference type="RefSeq" id="WP_379073438.1">
    <property type="nucleotide sequence ID" value="NZ_JBHTJW010000001.1"/>
</dbReference>
<evidence type="ECO:0000313" key="14">
    <source>
        <dbReference type="Proteomes" id="UP001597106"/>
    </source>
</evidence>
<feature type="binding site" evidence="10">
    <location>
        <position position="191"/>
    </location>
    <ligand>
        <name>UDP-N-acetyl-alpha-D-glucosamine</name>
        <dbReference type="ChEBI" id="CHEBI:57705"/>
    </ligand>
</feature>
<comment type="similarity">
    <text evidence="10">Belongs to the glycosyltransferase 28 family. MurG subfamily.</text>
</comment>
<feature type="binding site" evidence="10">
    <location>
        <begin position="264"/>
        <end position="269"/>
    </location>
    <ligand>
        <name>UDP-N-acetyl-alpha-D-glucosamine</name>
        <dbReference type="ChEBI" id="CHEBI:57705"/>
    </ligand>
</feature>
<dbReference type="Gene3D" id="3.40.50.2000">
    <property type="entry name" value="Glycogen Phosphorylase B"/>
    <property type="match status" value="2"/>
</dbReference>
<evidence type="ECO:0000256" key="9">
    <source>
        <dbReference type="ARBA" id="ARBA00023316"/>
    </source>
</evidence>
<dbReference type="HAMAP" id="MF_00033">
    <property type="entry name" value="MurG"/>
    <property type="match status" value="1"/>
</dbReference>
<evidence type="ECO:0000256" key="2">
    <source>
        <dbReference type="ARBA" id="ARBA00022618"/>
    </source>
</evidence>
<feature type="binding site" evidence="10">
    <location>
        <position position="245"/>
    </location>
    <ligand>
        <name>UDP-N-acetyl-alpha-D-glucosamine</name>
        <dbReference type="ChEBI" id="CHEBI:57705"/>
    </ligand>
</feature>